<evidence type="ECO:0000256" key="4">
    <source>
        <dbReference type="ARBA" id="ARBA00023002"/>
    </source>
</evidence>
<dbReference type="PANTHER" id="PTHR46206:SF7">
    <property type="entry name" value="P450, PUTATIVE (EUROFUNG)-RELATED"/>
    <property type="match status" value="1"/>
</dbReference>
<keyword evidence="9" id="KW-1185">Reference proteome</keyword>
<evidence type="ECO:0000313" key="8">
    <source>
        <dbReference type="EMBL" id="KIJ05676.1"/>
    </source>
</evidence>
<evidence type="ECO:0008006" key="10">
    <source>
        <dbReference type="Google" id="ProtNLM"/>
    </source>
</evidence>
<dbReference type="EMBL" id="KN820794">
    <property type="protein sequence ID" value="KIJ05676.1"/>
    <property type="molecule type" value="Genomic_DNA"/>
</dbReference>
<dbReference type="GO" id="GO:0005506">
    <property type="term" value="F:iron ion binding"/>
    <property type="evidence" value="ECO:0007669"/>
    <property type="project" value="InterPro"/>
</dbReference>
<dbReference type="InterPro" id="IPR001128">
    <property type="entry name" value="Cyt_P450"/>
</dbReference>
<evidence type="ECO:0000256" key="3">
    <source>
        <dbReference type="ARBA" id="ARBA00022723"/>
    </source>
</evidence>
<organism evidence="8 9">
    <name type="scientific">Paxillus involutus ATCC 200175</name>
    <dbReference type="NCBI Taxonomy" id="664439"/>
    <lineage>
        <taxon>Eukaryota</taxon>
        <taxon>Fungi</taxon>
        <taxon>Dikarya</taxon>
        <taxon>Basidiomycota</taxon>
        <taxon>Agaricomycotina</taxon>
        <taxon>Agaricomycetes</taxon>
        <taxon>Agaricomycetidae</taxon>
        <taxon>Boletales</taxon>
        <taxon>Paxilineae</taxon>
        <taxon>Paxillaceae</taxon>
        <taxon>Paxillus</taxon>
    </lineage>
</organism>
<dbReference type="InterPro" id="IPR002401">
    <property type="entry name" value="Cyt_P450_E_grp-I"/>
</dbReference>
<dbReference type="InterPro" id="IPR036396">
    <property type="entry name" value="Cyt_P450_sf"/>
</dbReference>
<dbReference type="PRINTS" id="PR00463">
    <property type="entry name" value="EP450I"/>
</dbReference>
<dbReference type="Gene3D" id="1.10.630.10">
    <property type="entry name" value="Cytochrome P450"/>
    <property type="match status" value="1"/>
</dbReference>
<keyword evidence="4 7" id="KW-0560">Oxidoreductase</keyword>
<comment type="cofactor">
    <cofactor evidence="1 6">
        <name>heme</name>
        <dbReference type="ChEBI" id="CHEBI:30413"/>
    </cofactor>
</comment>
<reference evidence="8 9" key="1">
    <citation type="submission" date="2014-06" db="EMBL/GenBank/DDBJ databases">
        <authorList>
            <consortium name="DOE Joint Genome Institute"/>
            <person name="Kuo A."/>
            <person name="Kohler A."/>
            <person name="Nagy L.G."/>
            <person name="Floudas D."/>
            <person name="Copeland A."/>
            <person name="Barry K.W."/>
            <person name="Cichocki N."/>
            <person name="Veneault-Fourrey C."/>
            <person name="LaButti K."/>
            <person name="Lindquist E.A."/>
            <person name="Lipzen A."/>
            <person name="Lundell T."/>
            <person name="Morin E."/>
            <person name="Murat C."/>
            <person name="Sun H."/>
            <person name="Tunlid A."/>
            <person name="Henrissat B."/>
            <person name="Grigoriev I.V."/>
            <person name="Hibbett D.S."/>
            <person name="Martin F."/>
            <person name="Nordberg H.P."/>
            <person name="Cantor M.N."/>
            <person name="Hua S.X."/>
        </authorList>
    </citation>
    <scope>NUCLEOTIDE SEQUENCE [LARGE SCALE GENOMIC DNA]</scope>
    <source>
        <strain evidence="8 9">ATCC 200175</strain>
    </source>
</reference>
<dbReference type="OrthoDB" id="1844152at2759"/>
<evidence type="ECO:0000256" key="1">
    <source>
        <dbReference type="ARBA" id="ARBA00001971"/>
    </source>
</evidence>
<accession>A0A0C9TEQ2</accession>
<keyword evidence="7" id="KW-0503">Monooxygenase</keyword>
<evidence type="ECO:0000256" key="6">
    <source>
        <dbReference type="PIRSR" id="PIRSR602401-1"/>
    </source>
</evidence>
<evidence type="ECO:0000256" key="7">
    <source>
        <dbReference type="RuleBase" id="RU000461"/>
    </source>
</evidence>
<evidence type="ECO:0000256" key="2">
    <source>
        <dbReference type="ARBA" id="ARBA00010617"/>
    </source>
</evidence>
<dbReference type="Proteomes" id="UP000053647">
    <property type="component" value="Unassembled WGS sequence"/>
</dbReference>
<feature type="binding site" description="axial binding residue" evidence="6">
    <location>
        <position position="212"/>
    </location>
    <ligand>
        <name>heme</name>
        <dbReference type="ChEBI" id="CHEBI:30413"/>
    </ligand>
    <ligandPart>
        <name>Fe</name>
        <dbReference type="ChEBI" id="CHEBI:18248"/>
    </ligandPart>
</feature>
<dbReference type="CDD" id="cd11041">
    <property type="entry name" value="CYP503A1-like"/>
    <property type="match status" value="1"/>
</dbReference>
<sequence length="268" mass="29869">MTSVPGSARRGMKHLGPIIEERRKHLGKAWAEKPNDFLSWLMDDPQGSQSSVRDLTLRILTLNFAAIHTSANSFTQALYNLAVHPQYIEPLREEVESIVGKDGWSKGALVKMRKVDSFLKESQRTDGIGAVTLSRKAMKDFTFSDGTVLPQGTIIGAASQAIHLDNRIYDNAGTFDPFRFADMRDADGEGTKHSFVSTNPEYLPFGYGKHACPGRFFAANELKTMLAHVLLTYDIKLEDNATRPRSWHIGGTIAAHPTAKVMFRKRAY</sequence>
<evidence type="ECO:0000256" key="5">
    <source>
        <dbReference type="ARBA" id="ARBA00023004"/>
    </source>
</evidence>
<dbReference type="SUPFAM" id="SSF48264">
    <property type="entry name" value="Cytochrome P450"/>
    <property type="match status" value="1"/>
</dbReference>
<keyword evidence="6 7" id="KW-0349">Heme</keyword>
<dbReference type="PANTHER" id="PTHR46206">
    <property type="entry name" value="CYTOCHROME P450"/>
    <property type="match status" value="1"/>
</dbReference>
<dbReference type="PROSITE" id="PS00086">
    <property type="entry name" value="CYTOCHROME_P450"/>
    <property type="match status" value="1"/>
</dbReference>
<keyword evidence="5 6" id="KW-0408">Iron</keyword>
<proteinExistence type="inferred from homology"/>
<name>A0A0C9TEQ2_PAXIN</name>
<dbReference type="AlphaFoldDB" id="A0A0C9TEQ2"/>
<comment type="similarity">
    <text evidence="2 7">Belongs to the cytochrome P450 family.</text>
</comment>
<protein>
    <recommendedName>
        <fullName evidence="10">Cytochrome P450</fullName>
    </recommendedName>
</protein>
<evidence type="ECO:0000313" key="9">
    <source>
        <dbReference type="Proteomes" id="UP000053647"/>
    </source>
</evidence>
<dbReference type="Pfam" id="PF00067">
    <property type="entry name" value="p450"/>
    <property type="match status" value="1"/>
</dbReference>
<dbReference type="GO" id="GO:0016705">
    <property type="term" value="F:oxidoreductase activity, acting on paired donors, with incorporation or reduction of molecular oxygen"/>
    <property type="evidence" value="ECO:0007669"/>
    <property type="project" value="InterPro"/>
</dbReference>
<dbReference type="GO" id="GO:0020037">
    <property type="term" value="F:heme binding"/>
    <property type="evidence" value="ECO:0007669"/>
    <property type="project" value="InterPro"/>
</dbReference>
<dbReference type="GO" id="GO:0004497">
    <property type="term" value="F:monooxygenase activity"/>
    <property type="evidence" value="ECO:0007669"/>
    <property type="project" value="UniProtKB-KW"/>
</dbReference>
<keyword evidence="3 6" id="KW-0479">Metal-binding</keyword>
<reference evidence="9" key="2">
    <citation type="submission" date="2015-01" db="EMBL/GenBank/DDBJ databases">
        <title>Evolutionary Origins and Diversification of the Mycorrhizal Mutualists.</title>
        <authorList>
            <consortium name="DOE Joint Genome Institute"/>
            <consortium name="Mycorrhizal Genomics Consortium"/>
            <person name="Kohler A."/>
            <person name="Kuo A."/>
            <person name="Nagy L.G."/>
            <person name="Floudas D."/>
            <person name="Copeland A."/>
            <person name="Barry K.W."/>
            <person name="Cichocki N."/>
            <person name="Veneault-Fourrey C."/>
            <person name="LaButti K."/>
            <person name="Lindquist E.A."/>
            <person name="Lipzen A."/>
            <person name="Lundell T."/>
            <person name="Morin E."/>
            <person name="Murat C."/>
            <person name="Riley R."/>
            <person name="Ohm R."/>
            <person name="Sun H."/>
            <person name="Tunlid A."/>
            <person name="Henrissat B."/>
            <person name="Grigoriev I.V."/>
            <person name="Hibbett D.S."/>
            <person name="Martin F."/>
        </authorList>
    </citation>
    <scope>NUCLEOTIDE SEQUENCE [LARGE SCALE GENOMIC DNA]</scope>
    <source>
        <strain evidence="9">ATCC 200175</strain>
    </source>
</reference>
<gene>
    <name evidence="8" type="ORF">PAXINDRAFT_21085</name>
</gene>
<dbReference type="InterPro" id="IPR017972">
    <property type="entry name" value="Cyt_P450_CS"/>
</dbReference>
<dbReference type="HOGENOM" id="CLU_022195_1_2_1"/>